<comment type="caution">
    <text evidence="2">The sequence shown here is derived from an EMBL/GenBank/DDBJ whole genome shotgun (WGS) entry which is preliminary data.</text>
</comment>
<accession>A0A644ZY96</accession>
<feature type="region of interest" description="Disordered" evidence="1">
    <location>
        <begin position="1"/>
        <end position="35"/>
    </location>
</feature>
<evidence type="ECO:0000256" key="1">
    <source>
        <dbReference type="SAM" id="MobiDB-lite"/>
    </source>
</evidence>
<protein>
    <submittedName>
        <fullName evidence="2">Uncharacterized protein</fullName>
    </submittedName>
</protein>
<feature type="region of interest" description="Disordered" evidence="1">
    <location>
        <begin position="254"/>
        <end position="277"/>
    </location>
</feature>
<proteinExistence type="predicted"/>
<organism evidence="2">
    <name type="scientific">bioreactor metagenome</name>
    <dbReference type="NCBI Taxonomy" id="1076179"/>
    <lineage>
        <taxon>unclassified sequences</taxon>
        <taxon>metagenomes</taxon>
        <taxon>ecological metagenomes</taxon>
    </lineage>
</organism>
<dbReference type="AlphaFoldDB" id="A0A644ZY96"/>
<reference evidence="2" key="1">
    <citation type="submission" date="2019-08" db="EMBL/GenBank/DDBJ databases">
        <authorList>
            <person name="Kucharzyk K."/>
            <person name="Murdoch R.W."/>
            <person name="Higgins S."/>
            <person name="Loffler F."/>
        </authorList>
    </citation>
    <scope>NUCLEOTIDE SEQUENCE</scope>
</reference>
<dbReference type="EMBL" id="VSSQ01011082">
    <property type="protein sequence ID" value="MPM45950.1"/>
    <property type="molecule type" value="Genomic_DNA"/>
</dbReference>
<gene>
    <name evidence="2" type="ORF">SDC9_92644</name>
</gene>
<sequence>MAAEPCLRPHEGAATQRTCHGSGWRPGTQMPEHQSLQQRQLSVKEMAAPWNDSNRKYLRARPVHDRSQWHCIVRLAMNDQSALVKFLRNRRHLETTGRRADEHDLLDIAHRGELCHGMAGDEGAKGEPRQRQRPFLGRGLFDHGQQIVQLAHAVVVHAFGGTHAAEVEAHRGPAALHEGARQRLHDLVVHGAAEQRVRMGNHRHAACGHTGGGLIAQRFDGSDGAGECQAFGLGVHVKLPLRCMAAPRGQALKKKEGEELPMPGKMPAAISGPPRAA</sequence>
<name>A0A644ZY96_9ZZZZ</name>
<evidence type="ECO:0000313" key="2">
    <source>
        <dbReference type="EMBL" id="MPM45950.1"/>
    </source>
</evidence>